<dbReference type="EMBL" id="JAGGJB010000004">
    <property type="protein sequence ID" value="MDN7124771.1"/>
    <property type="molecule type" value="Genomic_DNA"/>
</dbReference>
<sequence>MKMIIVSFTVTLLAACSSQPDYRAAEDGGYGYTETQLTDTQYKVKFKARGTDKGAANNYALLRAAEVTLQNDYDWFVITHRETEVDKETVHNADFAYPMSGDMVTYCNAIRCETRYYPRTAYTAGIHVGGRTDSDIVVTLDIKMGNGEQPDTNYSYDASEVVTNLQPKKSDS</sequence>
<name>A0AAW7R1Y5_9GAMM</name>
<proteinExistence type="predicted"/>
<evidence type="ECO:0000313" key="1">
    <source>
        <dbReference type="EMBL" id="MDN7124771.1"/>
    </source>
</evidence>
<gene>
    <name evidence="1" type="ORF">J6I90_07750</name>
    <name evidence="2" type="ORF">J6I92_07705</name>
</gene>
<reference evidence="3 4" key="1">
    <citation type="submission" date="2021-03" db="EMBL/GenBank/DDBJ databases">
        <title>Pseudidiomarina terrestris, a new bacterium isolated from saline soil.</title>
        <authorList>
            <person name="Galisteo C."/>
            <person name="De La Haba R."/>
            <person name="Sanchez-Porro C."/>
            <person name="Ventosa A."/>
        </authorList>
    </citation>
    <scope>NUCLEOTIDE SEQUENCE [LARGE SCALE GENOMIC DNA]</scope>
    <source>
        <strain evidence="1 4">1APP75-32.1</strain>
        <strain evidence="3">1APR75-15</strain>
        <strain evidence="2">1ASR75-15</strain>
    </source>
</reference>
<protein>
    <recommendedName>
        <fullName evidence="5">Lipoprotein</fullName>
    </recommendedName>
</protein>
<evidence type="ECO:0000313" key="2">
    <source>
        <dbReference type="EMBL" id="MDN7129755.1"/>
    </source>
</evidence>
<accession>A0AAW7R1Y5</accession>
<dbReference type="AlphaFoldDB" id="A0AAW7R1Y5"/>
<organism evidence="1 4">
    <name type="scientific">Pseudidiomarina terrestris</name>
    <dbReference type="NCBI Taxonomy" id="2820060"/>
    <lineage>
        <taxon>Bacteria</taxon>
        <taxon>Pseudomonadati</taxon>
        <taxon>Pseudomonadota</taxon>
        <taxon>Gammaproteobacteria</taxon>
        <taxon>Alteromonadales</taxon>
        <taxon>Idiomarinaceae</taxon>
        <taxon>Pseudidiomarina</taxon>
    </lineage>
</organism>
<evidence type="ECO:0000313" key="3">
    <source>
        <dbReference type="Proteomes" id="UP001169491"/>
    </source>
</evidence>
<evidence type="ECO:0008006" key="5">
    <source>
        <dbReference type="Google" id="ProtNLM"/>
    </source>
</evidence>
<dbReference type="Proteomes" id="UP001169492">
    <property type="component" value="Unassembled WGS sequence"/>
</dbReference>
<dbReference type="NCBIfam" id="NF047637">
    <property type="entry name" value="lipo_CC0125"/>
    <property type="match status" value="1"/>
</dbReference>
<keyword evidence="3" id="KW-1185">Reference proteome</keyword>
<dbReference type="EMBL" id="JAGGJC010000002">
    <property type="protein sequence ID" value="MDN7129755.1"/>
    <property type="molecule type" value="Genomic_DNA"/>
</dbReference>
<evidence type="ECO:0000313" key="4">
    <source>
        <dbReference type="Proteomes" id="UP001169492"/>
    </source>
</evidence>
<dbReference type="PROSITE" id="PS51257">
    <property type="entry name" value="PROKAR_LIPOPROTEIN"/>
    <property type="match status" value="1"/>
</dbReference>
<comment type="caution">
    <text evidence="1">The sequence shown here is derived from an EMBL/GenBank/DDBJ whole genome shotgun (WGS) entry which is preliminary data.</text>
</comment>
<dbReference type="Proteomes" id="UP001169491">
    <property type="component" value="Unassembled WGS sequence"/>
</dbReference>